<evidence type="ECO:0000256" key="4">
    <source>
        <dbReference type="ARBA" id="ARBA00022679"/>
    </source>
</evidence>
<dbReference type="FunFam" id="3.40.50.1370:FF:000002">
    <property type="entry name" value="Aspartate carbamoyltransferase 2"/>
    <property type="match status" value="1"/>
</dbReference>
<keyword evidence="5" id="KW-0665">Pyrimidine biosynthesis</keyword>
<evidence type="ECO:0000256" key="7">
    <source>
        <dbReference type="ARBA" id="ARBA00048859"/>
    </source>
</evidence>
<gene>
    <name evidence="11" type="ORF">NOR_07732</name>
</gene>
<organism evidence="11 12">
    <name type="scientific">Metarhizium rileyi (strain RCEF 4871)</name>
    <name type="common">Nomuraea rileyi</name>
    <dbReference type="NCBI Taxonomy" id="1649241"/>
    <lineage>
        <taxon>Eukaryota</taxon>
        <taxon>Fungi</taxon>
        <taxon>Dikarya</taxon>
        <taxon>Ascomycota</taxon>
        <taxon>Pezizomycotina</taxon>
        <taxon>Sordariomycetes</taxon>
        <taxon>Hypocreomycetidae</taxon>
        <taxon>Hypocreales</taxon>
        <taxon>Clavicipitaceae</taxon>
        <taxon>Metarhizium</taxon>
    </lineage>
</organism>
<dbReference type="NCBIfam" id="TIGR00670">
    <property type="entry name" value="asp_carb_tr"/>
    <property type="match status" value="1"/>
</dbReference>
<evidence type="ECO:0000256" key="1">
    <source>
        <dbReference type="ARBA" id="ARBA00004852"/>
    </source>
</evidence>
<comment type="function">
    <text evidence="6">Catalyzes the condensation of carbamoyl phosphate and aspartate to form carbamoyl aspartate and inorganic phosphate, the committed step in the de novo pyrimidine nucleotide biosynthesis pathway.</text>
</comment>
<evidence type="ECO:0000313" key="12">
    <source>
        <dbReference type="Proteomes" id="UP000243498"/>
    </source>
</evidence>
<evidence type="ECO:0000259" key="9">
    <source>
        <dbReference type="Pfam" id="PF00185"/>
    </source>
</evidence>
<dbReference type="GO" id="GO:0016597">
    <property type="term" value="F:amino acid binding"/>
    <property type="evidence" value="ECO:0007669"/>
    <property type="project" value="InterPro"/>
</dbReference>
<dbReference type="InterPro" id="IPR006132">
    <property type="entry name" value="Asp/Orn_carbamoyltranf_P-bd"/>
</dbReference>
<comment type="catalytic activity">
    <reaction evidence="7">
        <text>carbamoyl phosphate + L-aspartate = N-carbamoyl-L-aspartate + phosphate + H(+)</text>
        <dbReference type="Rhea" id="RHEA:20013"/>
        <dbReference type="ChEBI" id="CHEBI:15378"/>
        <dbReference type="ChEBI" id="CHEBI:29991"/>
        <dbReference type="ChEBI" id="CHEBI:32814"/>
        <dbReference type="ChEBI" id="CHEBI:43474"/>
        <dbReference type="ChEBI" id="CHEBI:58228"/>
        <dbReference type="EC" id="2.1.3.2"/>
    </reaction>
</comment>
<dbReference type="GO" id="GO:0006207">
    <property type="term" value="P:'de novo' pyrimidine nucleobase biosynthetic process"/>
    <property type="evidence" value="ECO:0007669"/>
    <property type="project" value="InterPro"/>
</dbReference>
<keyword evidence="12" id="KW-1185">Reference proteome</keyword>
<reference evidence="11 12" key="1">
    <citation type="journal article" date="2016" name="Genome Biol. Evol.">
        <title>Divergent and convergent evolution of fungal pathogenicity.</title>
        <authorList>
            <person name="Shang Y."/>
            <person name="Xiao G."/>
            <person name="Zheng P."/>
            <person name="Cen K."/>
            <person name="Zhan S."/>
            <person name="Wang C."/>
        </authorList>
    </citation>
    <scope>NUCLEOTIDE SEQUENCE [LARGE SCALE GENOMIC DNA]</scope>
    <source>
        <strain evidence="11 12">RCEF 4871</strain>
    </source>
</reference>
<comment type="similarity">
    <text evidence="2">Belongs to the aspartate/ornithine carbamoyltransferase superfamily. ATCase family.</text>
</comment>
<dbReference type="Pfam" id="PF02729">
    <property type="entry name" value="OTCace_N"/>
    <property type="match status" value="1"/>
</dbReference>
<dbReference type="EC" id="2.1.3.2" evidence="3"/>
<dbReference type="OMA" id="VLIMHPG"/>
<keyword evidence="4 8" id="KW-0808">Transferase</keyword>
<dbReference type="PRINTS" id="PR00101">
    <property type="entry name" value="ATCASE"/>
</dbReference>
<evidence type="ECO:0000259" key="10">
    <source>
        <dbReference type="Pfam" id="PF02729"/>
    </source>
</evidence>
<dbReference type="PROSITE" id="PS00097">
    <property type="entry name" value="CARBAMOYLTRANSFERASE"/>
    <property type="match status" value="1"/>
</dbReference>
<dbReference type="GO" id="GO:0006520">
    <property type="term" value="P:amino acid metabolic process"/>
    <property type="evidence" value="ECO:0007669"/>
    <property type="project" value="InterPro"/>
</dbReference>
<dbReference type="InterPro" id="IPR036901">
    <property type="entry name" value="Asp/Orn_carbamoylTrfase_sf"/>
</dbReference>
<dbReference type="OrthoDB" id="1924069at2759"/>
<dbReference type="EMBL" id="AZHC01000038">
    <property type="protein sequence ID" value="OAA35924.1"/>
    <property type="molecule type" value="Genomic_DNA"/>
</dbReference>
<dbReference type="NCBIfam" id="NF002032">
    <property type="entry name" value="PRK00856.1"/>
    <property type="match status" value="1"/>
</dbReference>
<evidence type="ECO:0000256" key="3">
    <source>
        <dbReference type="ARBA" id="ARBA00013008"/>
    </source>
</evidence>
<dbReference type="Gene3D" id="3.40.50.1370">
    <property type="entry name" value="Aspartate/ornithine carbamoyltransferase"/>
    <property type="match status" value="2"/>
</dbReference>
<dbReference type="FunFam" id="3.40.50.1370:FF:000005">
    <property type="entry name" value="CAD protein-like isoform X1"/>
    <property type="match status" value="1"/>
</dbReference>
<dbReference type="Pfam" id="PF00185">
    <property type="entry name" value="OTCace"/>
    <property type="match status" value="1"/>
</dbReference>
<protein>
    <recommendedName>
        <fullName evidence="3">aspartate carbamoyltransferase</fullName>
        <ecNumber evidence="3">2.1.3.2</ecNumber>
    </recommendedName>
</protein>
<dbReference type="Proteomes" id="UP000243498">
    <property type="component" value="Unassembled WGS sequence"/>
</dbReference>
<dbReference type="PRINTS" id="PR00100">
    <property type="entry name" value="AOTCASE"/>
</dbReference>
<evidence type="ECO:0000313" key="11">
    <source>
        <dbReference type="EMBL" id="OAA35924.1"/>
    </source>
</evidence>
<dbReference type="PANTHER" id="PTHR45753:SF6">
    <property type="entry name" value="ASPARTATE CARBAMOYLTRANSFERASE"/>
    <property type="match status" value="1"/>
</dbReference>
<dbReference type="GO" id="GO:0044205">
    <property type="term" value="P:'de novo' UMP biosynthetic process"/>
    <property type="evidence" value="ECO:0007669"/>
    <property type="project" value="UniProtKB-UniPathway"/>
</dbReference>
<name>A0A166XKX5_METRR</name>
<evidence type="ECO:0000256" key="8">
    <source>
        <dbReference type="RuleBase" id="RU003634"/>
    </source>
</evidence>
<comment type="pathway">
    <text evidence="1">Pyrimidine metabolism; UMP biosynthesis via de novo pathway; (S)-dihydroorotate from bicarbonate: step 2/3.</text>
</comment>
<dbReference type="PANTHER" id="PTHR45753">
    <property type="entry name" value="ORNITHINE CARBAMOYLTRANSFERASE, MITOCHONDRIAL"/>
    <property type="match status" value="1"/>
</dbReference>
<feature type="domain" description="Aspartate/ornithine carbamoyltransferase carbamoyl-P binding" evidence="10">
    <location>
        <begin position="29"/>
        <end position="170"/>
    </location>
</feature>
<dbReference type="STRING" id="1081105.A0A166XKX5"/>
<comment type="caution">
    <text evidence="11">The sequence shown here is derived from an EMBL/GenBank/DDBJ whole genome shotgun (WGS) entry which is preliminary data.</text>
</comment>
<evidence type="ECO:0000256" key="5">
    <source>
        <dbReference type="ARBA" id="ARBA00022975"/>
    </source>
</evidence>
<sequence>MSEEAPSSSSRNAPAALTELLAKSSFKGKHLLSVKRLRRSELDELFAVAREMRIATEKRQVIKVLDGVVLGEIFYEPSTRTSTSFDAAMKRVGGQTAILNESYSSTQKGESLEDTIRTVGQYVDAIVLRHPDENAVEEAAAVSPVPIINGGNGAREHPTQGLLDLLTILEELGTIDGLTITFVGDLRYGRTVHSLCDLLQHYGVTINLCSPASLEMPPELSQQIADRGQLGVTSGELSPKVVGESDVIYCTRVQKERFADLDLYEKVKDSLQVSPGVMKDAKSRMILMHPLPRNQEVTREVDLDPRAAYFRQHVLIDGMKKMRYGLFLRMALLALTLTN</sequence>
<dbReference type="UniPathway" id="UPA00070">
    <property type="reaction ID" value="UER00116"/>
</dbReference>
<proteinExistence type="inferred from homology"/>
<evidence type="ECO:0000256" key="2">
    <source>
        <dbReference type="ARBA" id="ARBA00008896"/>
    </source>
</evidence>
<dbReference type="InterPro" id="IPR006131">
    <property type="entry name" value="Asp_carbamoyltransf_Asp/Orn-bd"/>
</dbReference>
<accession>A0A166XKX5</accession>
<dbReference type="SUPFAM" id="SSF53671">
    <property type="entry name" value="Aspartate/ornithine carbamoyltransferase"/>
    <property type="match status" value="1"/>
</dbReference>
<dbReference type="InterPro" id="IPR006130">
    <property type="entry name" value="Asp/Orn_carbamoylTrfase"/>
</dbReference>
<evidence type="ECO:0000256" key="6">
    <source>
        <dbReference type="ARBA" id="ARBA00043884"/>
    </source>
</evidence>
<feature type="domain" description="Aspartate/ornithine carbamoyltransferase Asp/Orn-binding" evidence="9">
    <location>
        <begin position="176"/>
        <end position="335"/>
    </location>
</feature>
<dbReference type="AlphaFoldDB" id="A0A166XKX5"/>
<dbReference type="InterPro" id="IPR002082">
    <property type="entry name" value="Asp_carbamoyltransf"/>
</dbReference>
<dbReference type="GO" id="GO:0004070">
    <property type="term" value="F:aspartate carbamoyltransferase activity"/>
    <property type="evidence" value="ECO:0007669"/>
    <property type="project" value="UniProtKB-EC"/>
</dbReference>